<gene>
    <name evidence="2" type="ORF">F0562_033346</name>
</gene>
<dbReference type="EMBL" id="CM018042">
    <property type="protein sequence ID" value="KAA8533121.1"/>
    <property type="molecule type" value="Genomic_DNA"/>
</dbReference>
<protein>
    <submittedName>
        <fullName evidence="2">Uncharacterized protein</fullName>
    </submittedName>
</protein>
<reference evidence="2 3" key="1">
    <citation type="submission" date="2019-09" db="EMBL/GenBank/DDBJ databases">
        <title>A chromosome-level genome assembly of the Chinese tupelo Nyssa sinensis.</title>
        <authorList>
            <person name="Yang X."/>
            <person name="Kang M."/>
            <person name="Yang Y."/>
            <person name="Xiong H."/>
            <person name="Wang M."/>
            <person name="Zhang Z."/>
            <person name="Wang Z."/>
            <person name="Wu H."/>
            <person name="Ma T."/>
            <person name="Liu J."/>
            <person name="Xi Z."/>
        </authorList>
    </citation>
    <scope>NUCLEOTIDE SEQUENCE [LARGE SCALE GENOMIC DNA]</scope>
    <source>
        <strain evidence="2">J267</strain>
        <tissue evidence="2">Leaf</tissue>
    </source>
</reference>
<evidence type="ECO:0000313" key="3">
    <source>
        <dbReference type="Proteomes" id="UP000325577"/>
    </source>
</evidence>
<evidence type="ECO:0000313" key="2">
    <source>
        <dbReference type="EMBL" id="KAA8533121.1"/>
    </source>
</evidence>
<organism evidence="2 3">
    <name type="scientific">Nyssa sinensis</name>
    <dbReference type="NCBI Taxonomy" id="561372"/>
    <lineage>
        <taxon>Eukaryota</taxon>
        <taxon>Viridiplantae</taxon>
        <taxon>Streptophyta</taxon>
        <taxon>Embryophyta</taxon>
        <taxon>Tracheophyta</taxon>
        <taxon>Spermatophyta</taxon>
        <taxon>Magnoliopsida</taxon>
        <taxon>eudicotyledons</taxon>
        <taxon>Gunneridae</taxon>
        <taxon>Pentapetalae</taxon>
        <taxon>asterids</taxon>
        <taxon>Cornales</taxon>
        <taxon>Nyssaceae</taxon>
        <taxon>Nyssa</taxon>
    </lineage>
</organism>
<feature type="compositionally biased region" description="Polar residues" evidence="1">
    <location>
        <begin position="16"/>
        <end position="30"/>
    </location>
</feature>
<accession>A0A5J5AVS9</accession>
<proteinExistence type="predicted"/>
<name>A0A5J5AVS9_9ASTE</name>
<sequence length="72" mass="8039">MLRRTTRKMTLISCAASPSSNASKQNNWPTGNPIKYKRLRWAQPHSRTILLVVGEDEANTGKESTPLEISSL</sequence>
<dbReference type="AlphaFoldDB" id="A0A5J5AVS9"/>
<dbReference type="Proteomes" id="UP000325577">
    <property type="component" value="Linkage Group LG19"/>
</dbReference>
<evidence type="ECO:0000256" key="1">
    <source>
        <dbReference type="SAM" id="MobiDB-lite"/>
    </source>
</evidence>
<feature type="region of interest" description="Disordered" evidence="1">
    <location>
        <begin position="1"/>
        <end position="33"/>
    </location>
</feature>
<keyword evidence="3" id="KW-1185">Reference proteome</keyword>